<evidence type="ECO:0000313" key="1">
    <source>
        <dbReference type="EMBL" id="KAK9132951.1"/>
    </source>
</evidence>
<accession>A0AAP0JEZ8</accession>
<gene>
    <name evidence="1" type="ORF">Scep_012479</name>
</gene>
<sequence length="74" mass="8242">MTNTCIGGDMISRDLALHGSTPHDRSKVVGEDMEKFLMHAYQAATMNTMYVEDLTTKLRAANMLVAARDKQLPE</sequence>
<evidence type="ECO:0000313" key="2">
    <source>
        <dbReference type="Proteomes" id="UP001419268"/>
    </source>
</evidence>
<reference evidence="1 2" key="1">
    <citation type="submission" date="2024-01" db="EMBL/GenBank/DDBJ databases">
        <title>Genome assemblies of Stephania.</title>
        <authorList>
            <person name="Yang L."/>
        </authorList>
    </citation>
    <scope>NUCLEOTIDE SEQUENCE [LARGE SCALE GENOMIC DNA]</scope>
    <source>
        <strain evidence="1">JXDWG</strain>
        <tissue evidence="1">Leaf</tissue>
    </source>
</reference>
<dbReference type="Proteomes" id="UP001419268">
    <property type="component" value="Unassembled WGS sequence"/>
</dbReference>
<organism evidence="1 2">
    <name type="scientific">Stephania cephalantha</name>
    <dbReference type="NCBI Taxonomy" id="152367"/>
    <lineage>
        <taxon>Eukaryota</taxon>
        <taxon>Viridiplantae</taxon>
        <taxon>Streptophyta</taxon>
        <taxon>Embryophyta</taxon>
        <taxon>Tracheophyta</taxon>
        <taxon>Spermatophyta</taxon>
        <taxon>Magnoliopsida</taxon>
        <taxon>Ranunculales</taxon>
        <taxon>Menispermaceae</taxon>
        <taxon>Menispermoideae</taxon>
        <taxon>Cissampelideae</taxon>
        <taxon>Stephania</taxon>
    </lineage>
</organism>
<dbReference type="EMBL" id="JBBNAG010000005">
    <property type="protein sequence ID" value="KAK9132951.1"/>
    <property type="molecule type" value="Genomic_DNA"/>
</dbReference>
<dbReference type="AlphaFoldDB" id="A0AAP0JEZ8"/>
<keyword evidence="2" id="KW-1185">Reference proteome</keyword>
<proteinExistence type="predicted"/>
<protein>
    <submittedName>
        <fullName evidence="1">Uncharacterized protein</fullName>
    </submittedName>
</protein>
<name>A0AAP0JEZ8_9MAGN</name>
<comment type="caution">
    <text evidence="1">The sequence shown here is derived from an EMBL/GenBank/DDBJ whole genome shotgun (WGS) entry which is preliminary data.</text>
</comment>